<evidence type="ECO:0000313" key="3">
    <source>
        <dbReference type="Proteomes" id="UP000192455"/>
    </source>
</evidence>
<keyword evidence="1" id="KW-0472">Membrane</keyword>
<dbReference type="STRING" id="515897.SAMN05421849_0676"/>
<keyword evidence="3" id="KW-1185">Reference proteome</keyword>
<sequence>MTTFPLAGDPMASSLFLAALWAVGANLLAILPGRGTHWGRALALIATGVPIVGYVTFQHGPWIGMIVLAMGVFVLRWPAIHAGRWAIELWRGRENGKKPQEGNSS</sequence>
<dbReference type="InterPro" id="IPR018919">
    <property type="entry name" value="DUF2484"/>
</dbReference>
<evidence type="ECO:0008006" key="4">
    <source>
        <dbReference type="Google" id="ProtNLM"/>
    </source>
</evidence>
<dbReference type="Proteomes" id="UP000192455">
    <property type="component" value="Unassembled WGS sequence"/>
</dbReference>
<dbReference type="RefSeq" id="WP_327082979.1">
    <property type="nucleotide sequence ID" value="NZ_DAIPDV010000001.1"/>
</dbReference>
<gene>
    <name evidence="2" type="ORF">SAMN05421849_0676</name>
</gene>
<name>A0A1R3WGV5_9RHOB</name>
<organism evidence="2 3">
    <name type="scientific">Pontibaca methylaminivorans</name>
    <dbReference type="NCBI Taxonomy" id="515897"/>
    <lineage>
        <taxon>Bacteria</taxon>
        <taxon>Pseudomonadati</taxon>
        <taxon>Pseudomonadota</taxon>
        <taxon>Alphaproteobacteria</taxon>
        <taxon>Rhodobacterales</taxon>
        <taxon>Roseobacteraceae</taxon>
        <taxon>Pontibaca</taxon>
    </lineage>
</organism>
<proteinExistence type="predicted"/>
<keyword evidence="1" id="KW-0812">Transmembrane</keyword>
<feature type="transmembrane region" description="Helical" evidence="1">
    <location>
        <begin position="12"/>
        <end position="31"/>
    </location>
</feature>
<feature type="transmembrane region" description="Helical" evidence="1">
    <location>
        <begin position="63"/>
        <end position="87"/>
    </location>
</feature>
<dbReference type="EMBL" id="FTPS01000001">
    <property type="protein sequence ID" value="SIT77145.1"/>
    <property type="molecule type" value="Genomic_DNA"/>
</dbReference>
<dbReference type="AlphaFoldDB" id="A0A1R3WGV5"/>
<feature type="transmembrane region" description="Helical" evidence="1">
    <location>
        <begin position="38"/>
        <end position="57"/>
    </location>
</feature>
<evidence type="ECO:0000313" key="2">
    <source>
        <dbReference type="EMBL" id="SIT77145.1"/>
    </source>
</evidence>
<protein>
    <recommendedName>
        <fullName evidence="4">DUF2484 family protein</fullName>
    </recommendedName>
</protein>
<keyword evidence="1" id="KW-1133">Transmembrane helix</keyword>
<evidence type="ECO:0000256" key="1">
    <source>
        <dbReference type="SAM" id="Phobius"/>
    </source>
</evidence>
<accession>A0A1R3WGV5</accession>
<dbReference type="Pfam" id="PF10658">
    <property type="entry name" value="DUF2484"/>
    <property type="match status" value="1"/>
</dbReference>
<reference evidence="2 3" key="1">
    <citation type="submission" date="2017-01" db="EMBL/GenBank/DDBJ databases">
        <authorList>
            <person name="Mah S.A."/>
            <person name="Swanson W.J."/>
            <person name="Moy G.W."/>
            <person name="Vacquier V.D."/>
        </authorList>
    </citation>
    <scope>NUCLEOTIDE SEQUENCE [LARGE SCALE GENOMIC DNA]</scope>
    <source>
        <strain evidence="2 3">DSM 21219</strain>
    </source>
</reference>